<proteinExistence type="predicted"/>
<evidence type="ECO:0000313" key="4">
    <source>
        <dbReference type="Proteomes" id="UP000228380"/>
    </source>
</evidence>
<gene>
    <name evidence="5" type="primary">LOC103715146</name>
</gene>
<evidence type="ECO:0000313" key="5">
    <source>
        <dbReference type="RefSeq" id="XP_008800906.2"/>
    </source>
</evidence>
<feature type="signal peptide" evidence="3">
    <location>
        <begin position="1"/>
        <end position="32"/>
    </location>
</feature>
<dbReference type="PANTHER" id="PTHR31460:SF3">
    <property type="entry name" value="MESOCENTIN"/>
    <property type="match status" value="1"/>
</dbReference>
<dbReference type="Proteomes" id="UP000228380">
    <property type="component" value="Chromosome 11"/>
</dbReference>
<feature type="transmembrane region" description="Helical" evidence="2">
    <location>
        <begin position="346"/>
        <end position="364"/>
    </location>
</feature>
<keyword evidence="3" id="KW-0732">Signal</keyword>
<dbReference type="KEGG" id="pda:103715146"/>
<reference evidence="5" key="2">
    <citation type="submission" date="2025-08" db="UniProtKB">
        <authorList>
            <consortium name="RefSeq"/>
        </authorList>
    </citation>
    <scope>IDENTIFICATION</scope>
    <source>
        <tissue evidence="5">Young leaves</tissue>
    </source>
</reference>
<organism evidence="4 5">
    <name type="scientific">Phoenix dactylifera</name>
    <name type="common">Date palm</name>
    <dbReference type="NCBI Taxonomy" id="42345"/>
    <lineage>
        <taxon>Eukaryota</taxon>
        <taxon>Viridiplantae</taxon>
        <taxon>Streptophyta</taxon>
        <taxon>Embryophyta</taxon>
        <taxon>Tracheophyta</taxon>
        <taxon>Spermatophyta</taxon>
        <taxon>Magnoliopsida</taxon>
        <taxon>Liliopsida</taxon>
        <taxon>Arecaceae</taxon>
        <taxon>Coryphoideae</taxon>
        <taxon>Phoeniceae</taxon>
        <taxon>Phoenix</taxon>
    </lineage>
</organism>
<accession>A0A8B7CK78</accession>
<dbReference type="GO" id="GO:0005783">
    <property type="term" value="C:endoplasmic reticulum"/>
    <property type="evidence" value="ECO:0007669"/>
    <property type="project" value="TreeGrafter"/>
</dbReference>
<dbReference type="OrthoDB" id="1885092at2759"/>
<reference evidence="4" key="1">
    <citation type="journal article" date="2019" name="Nat. Commun.">
        <title>Genome-wide association mapping of date palm fruit traits.</title>
        <authorList>
            <person name="Hazzouri K.M."/>
            <person name="Gros-Balthazard M."/>
            <person name="Flowers J.M."/>
            <person name="Copetti D."/>
            <person name="Lemansour A."/>
            <person name="Lebrun M."/>
            <person name="Masmoudi K."/>
            <person name="Ferrand S."/>
            <person name="Dhar M.I."/>
            <person name="Fresquez Z.A."/>
            <person name="Rosas U."/>
            <person name="Zhang J."/>
            <person name="Talag J."/>
            <person name="Lee S."/>
            <person name="Kudrna D."/>
            <person name="Powell R.F."/>
            <person name="Leitch I.J."/>
            <person name="Krueger R.R."/>
            <person name="Wing R.A."/>
            <person name="Amiri K.M.A."/>
            <person name="Purugganan M.D."/>
        </authorList>
    </citation>
    <scope>NUCLEOTIDE SEQUENCE [LARGE SCALE GENOMIC DNA]</scope>
    <source>
        <strain evidence="4">cv. Khalas</strain>
    </source>
</reference>
<dbReference type="AlphaFoldDB" id="A0A8B7CK78"/>
<dbReference type="InterPro" id="IPR053224">
    <property type="entry name" value="Sensory_adhesion_molecule"/>
</dbReference>
<sequence length="378" mass="40106">MLSPSSLSSTKRLLHVFFRLLLLLEGSALARSRHVITFGSPGLAPAGLAWDPTAQHFLIGSRLRPAVSSVSDAGVVETLVSDPLLPPDSSALVLAVDNPRRRLLVAFARPATLSAYDLRSPRPHRRIFSSALPDPASVPGGVAVDSTTGDAFVTCATGNLIWKVDLDGNPTVFSKSPIYSPPESPGDEDRPEAATAEGGLGGVVHGSRGFLLAVQGSTGRVFKVDTEGGAARSVMDVGGKKGLAAEAEGVAMRSDGGAVVAGGRATRWLTSQDGWSAAAVYDEAAMEEGQARAVVVREGRRVYVLVTPEEEEEGGNLGKGDDGGYKGKRNRIEEVEWGRDSEGETVWPFVMLGLGLAYFMYWRFQMGQLVSNMNKKRA</sequence>
<keyword evidence="2" id="KW-0812">Transmembrane</keyword>
<feature type="region of interest" description="Disordered" evidence="1">
    <location>
        <begin position="174"/>
        <end position="197"/>
    </location>
</feature>
<name>A0A8B7CK78_PHODC</name>
<protein>
    <submittedName>
        <fullName evidence="5">Uncharacterized protein LOC103715146</fullName>
    </submittedName>
</protein>
<dbReference type="SUPFAM" id="SSF75011">
    <property type="entry name" value="3-carboxy-cis,cis-mucoante lactonizing enzyme"/>
    <property type="match status" value="1"/>
</dbReference>
<dbReference type="InterPro" id="IPR015943">
    <property type="entry name" value="WD40/YVTN_repeat-like_dom_sf"/>
</dbReference>
<dbReference type="Gene3D" id="2.130.10.10">
    <property type="entry name" value="YVTN repeat-like/Quinoprotein amine dehydrogenase"/>
    <property type="match status" value="1"/>
</dbReference>
<dbReference type="PANTHER" id="PTHR31460">
    <property type="match status" value="1"/>
</dbReference>
<keyword evidence="4" id="KW-1185">Reference proteome</keyword>
<evidence type="ECO:0000256" key="2">
    <source>
        <dbReference type="SAM" id="Phobius"/>
    </source>
</evidence>
<keyword evidence="2" id="KW-0472">Membrane</keyword>
<dbReference type="GeneID" id="103715146"/>
<dbReference type="RefSeq" id="XP_008800906.2">
    <property type="nucleotide sequence ID" value="XM_008802684.3"/>
</dbReference>
<keyword evidence="2" id="KW-1133">Transmembrane helix</keyword>
<evidence type="ECO:0000256" key="3">
    <source>
        <dbReference type="SAM" id="SignalP"/>
    </source>
</evidence>
<evidence type="ECO:0000256" key="1">
    <source>
        <dbReference type="SAM" id="MobiDB-lite"/>
    </source>
</evidence>
<feature type="chain" id="PRO_5034858300" evidence="3">
    <location>
        <begin position="33"/>
        <end position="378"/>
    </location>
</feature>